<comment type="caution">
    <text evidence="3">The sequence shown here is derived from an EMBL/GenBank/DDBJ whole genome shotgun (WGS) entry which is preliminary data.</text>
</comment>
<proteinExistence type="inferred from homology"/>
<dbReference type="EMBL" id="MTKT01001287">
    <property type="protein sequence ID" value="OWM85039.1"/>
    <property type="molecule type" value="Genomic_DNA"/>
</dbReference>
<evidence type="ECO:0000313" key="3">
    <source>
        <dbReference type="EMBL" id="OWM85039.1"/>
    </source>
</evidence>
<protein>
    <recommendedName>
        <fullName evidence="2">SET domain-containing protein</fullName>
    </recommendedName>
</protein>
<dbReference type="Pfam" id="PF02496">
    <property type="entry name" value="ABA_WDS"/>
    <property type="match status" value="1"/>
</dbReference>
<dbReference type="Proteomes" id="UP000197138">
    <property type="component" value="Unassembled WGS sequence"/>
</dbReference>
<feature type="domain" description="SET" evidence="2">
    <location>
        <begin position="128"/>
        <end position="287"/>
    </location>
</feature>
<dbReference type="InterPro" id="IPR003496">
    <property type="entry name" value="ABA_WDS"/>
</dbReference>
<evidence type="ECO:0000256" key="1">
    <source>
        <dbReference type="ARBA" id="ARBA00007160"/>
    </source>
</evidence>
<evidence type="ECO:0000259" key="2">
    <source>
        <dbReference type="PROSITE" id="PS50280"/>
    </source>
</evidence>
<gene>
    <name evidence="3" type="ORF">CDL15_Pgr027826</name>
</gene>
<dbReference type="SUPFAM" id="SSF82199">
    <property type="entry name" value="SET domain"/>
    <property type="match status" value="1"/>
</dbReference>
<dbReference type="AlphaFoldDB" id="A0A218XK20"/>
<sequence length="786" mass="86281">MEMRAIDDVIEMGRQLTPALPPLSHALHDSFLHSHCSACFSPLHPPPPPSRVLYCSQACSASDSPLHTSSAELQLLLHRQSPSSAASDDGDTSDVRAALRLLAALRDAPSCCGSQRIAGLLTNRDTLLAPETATSGILATIQSGAKAMAAARSSQKGSSDVSEDMKATTLEEAALCAVLTNAVEVQDSEGRGIGIAIYGTDFSWINHSCSPNACYRFQFQSALDTGTLQSLRASRMWISPSGCDVKMDNGAIGFSGLRKGYAEYGPRIMVRSIKPIKKGMEVTIAYTDLLQPKNFHAVSGDFPLERDGISFNQDEAIERLTDGINDAVADYLSAGDAESCCLKLEELLTVRVLDEGLKTDTRKIALRNHCLQLHPLHYLSIEAHTILASAYKVRGSRLAPPSTGVDRVTWEDYDLTRISAAYSLLLAGAVHHLFCSESSLICSAANFWANAGESLLKLARSLAWDENYKTCMCSLVNQSEAYYHLSHPSYADFERISNHFRNCVTHHVREVWDFLRHGCPYLRGIRDPIDFSWLGTNLDSCLGIVRNVSRHELLGQTAEGRPMVFQLGVHCAFPQYICDRQIWMSGDGSGDIRDRLGQDHKVFCISLYRTFTMEGERNHHHRHHQASGYGSAEGSPMGMDSYGTGRPGGMGSYDNNSAGMGSYDNNSMGMGSYDNSSTRMGSYDNNSMGTGSYGSSGQDYRREEKQYKHHEHMGELGSAAAGAFAMHERHEIGKDPEHARRHRVEEELGTAAALGAGGYALHEHHDMKEAKKMEEEGHGKHHRHLF</sequence>
<dbReference type="PROSITE" id="PS50280">
    <property type="entry name" value="SET"/>
    <property type="match status" value="1"/>
</dbReference>
<dbReference type="Pfam" id="PF00856">
    <property type="entry name" value="SET"/>
    <property type="match status" value="1"/>
</dbReference>
<comment type="similarity">
    <text evidence="1">Belongs to the abscisic acid and water stress-induced protein family.</text>
</comment>
<dbReference type="InterPro" id="IPR046341">
    <property type="entry name" value="SET_dom_sf"/>
</dbReference>
<reference evidence="4" key="1">
    <citation type="journal article" date="2017" name="Plant J.">
        <title>The pomegranate (Punica granatum L.) genome and the genomics of punicalagin biosynthesis.</title>
        <authorList>
            <person name="Qin G."/>
            <person name="Xu C."/>
            <person name="Ming R."/>
            <person name="Tang H."/>
            <person name="Guyot R."/>
            <person name="Kramer E.M."/>
            <person name="Hu Y."/>
            <person name="Yi X."/>
            <person name="Qi Y."/>
            <person name="Xu X."/>
            <person name="Gao Z."/>
            <person name="Pan H."/>
            <person name="Jian J."/>
            <person name="Tian Y."/>
            <person name="Yue Z."/>
            <person name="Xu Y."/>
        </authorList>
    </citation>
    <scope>NUCLEOTIDE SEQUENCE [LARGE SCALE GENOMIC DNA]</scope>
    <source>
        <strain evidence="4">cv. Dabenzi</strain>
    </source>
</reference>
<organism evidence="3 4">
    <name type="scientific">Punica granatum</name>
    <name type="common">Pomegranate</name>
    <dbReference type="NCBI Taxonomy" id="22663"/>
    <lineage>
        <taxon>Eukaryota</taxon>
        <taxon>Viridiplantae</taxon>
        <taxon>Streptophyta</taxon>
        <taxon>Embryophyta</taxon>
        <taxon>Tracheophyta</taxon>
        <taxon>Spermatophyta</taxon>
        <taxon>Magnoliopsida</taxon>
        <taxon>eudicotyledons</taxon>
        <taxon>Gunneridae</taxon>
        <taxon>Pentapetalae</taxon>
        <taxon>rosids</taxon>
        <taxon>malvids</taxon>
        <taxon>Myrtales</taxon>
        <taxon>Lythraceae</taxon>
        <taxon>Punica</taxon>
    </lineage>
</organism>
<name>A0A218XK20_PUNGR</name>
<dbReference type="Gene3D" id="2.170.270.10">
    <property type="entry name" value="SET domain"/>
    <property type="match status" value="1"/>
</dbReference>
<evidence type="ECO:0000313" key="4">
    <source>
        <dbReference type="Proteomes" id="UP000197138"/>
    </source>
</evidence>
<dbReference type="PANTHER" id="PTHR47780">
    <property type="entry name" value="PROTEIN SET DOMAIN GROUP 41"/>
    <property type="match status" value="1"/>
</dbReference>
<dbReference type="InterPro" id="IPR001214">
    <property type="entry name" value="SET_dom"/>
</dbReference>
<dbReference type="PANTHER" id="PTHR47780:SF1">
    <property type="entry name" value="PROTEIN SET DOMAIN GROUP 41"/>
    <property type="match status" value="1"/>
</dbReference>
<accession>A0A218XK20</accession>